<reference evidence="1" key="1">
    <citation type="submission" date="2013-12" db="EMBL/GenBank/DDBJ databases">
        <title>A Varibaculum cambriense genome reconstructed from a premature infant gut community with otherwise low bacterial novelty that shifts toward anaerobic metabolism during the third week of life.</title>
        <authorList>
            <person name="Brown C.T."/>
            <person name="Sharon I."/>
            <person name="Thomas B.C."/>
            <person name="Castelle C.J."/>
            <person name="Morowitz M.J."/>
            <person name="Banfield J.F."/>
        </authorList>
    </citation>
    <scope>NUCLEOTIDE SEQUENCE</scope>
</reference>
<accession>W1XYW7</accession>
<comment type="caution">
    <text evidence="1">The sequence shown here is derived from an EMBL/GenBank/DDBJ whole genome shotgun (WGS) entry which is preliminary data.</text>
</comment>
<organism evidence="1">
    <name type="scientific">human gut metagenome</name>
    <dbReference type="NCBI Taxonomy" id="408170"/>
    <lineage>
        <taxon>unclassified sequences</taxon>
        <taxon>metagenomes</taxon>
        <taxon>organismal metagenomes</taxon>
    </lineage>
</organism>
<dbReference type="AlphaFoldDB" id="W1XYW7"/>
<proteinExistence type="predicted"/>
<dbReference type="EMBL" id="AZMM01010274">
    <property type="protein sequence ID" value="ETJ35331.1"/>
    <property type="molecule type" value="Genomic_DNA"/>
</dbReference>
<evidence type="ECO:0000313" key="1">
    <source>
        <dbReference type="EMBL" id="ETJ35331.1"/>
    </source>
</evidence>
<feature type="non-terminal residue" evidence="1">
    <location>
        <position position="1"/>
    </location>
</feature>
<name>W1XYW7_9ZZZZ</name>
<protein>
    <submittedName>
        <fullName evidence="1">Urease accessory protein UreG</fullName>
    </submittedName>
</protein>
<gene>
    <name evidence="1" type="ORF">Q604_UNBC10274G0002</name>
</gene>
<sequence length="50" mass="6010">FYFFRISLKFKDTEVFRGNRPFAFTNLKTDEGLEKVIEWIEHDVLLKGLT</sequence>